<dbReference type="EMBL" id="JASBAO010000001">
    <property type="protein sequence ID" value="MDI2091321.1"/>
    <property type="molecule type" value="Genomic_DNA"/>
</dbReference>
<evidence type="ECO:0000313" key="1">
    <source>
        <dbReference type="EMBL" id="MDI2091321.1"/>
    </source>
</evidence>
<organism evidence="1 2">
    <name type="scientific">Commensalibacter oyaizuii</name>
    <dbReference type="NCBI Taxonomy" id="3043873"/>
    <lineage>
        <taxon>Bacteria</taxon>
        <taxon>Pseudomonadati</taxon>
        <taxon>Pseudomonadota</taxon>
        <taxon>Alphaproteobacteria</taxon>
        <taxon>Acetobacterales</taxon>
        <taxon>Acetobacteraceae</taxon>
    </lineage>
</organism>
<protein>
    <submittedName>
        <fullName evidence="1">Uncharacterized protein</fullName>
    </submittedName>
</protein>
<sequence>MEEDFNWLRQLIADDDLGLLKVKKKTSTLTIDEQLVSKFNEINSFVTQYGREPTKNMTNITEYMLASRLEAIKINPEQYMALADYDEHNLLPEHQD</sequence>
<proteinExistence type="predicted"/>
<keyword evidence="2" id="KW-1185">Reference proteome</keyword>
<name>A0ABT6Q2H4_9PROT</name>
<reference evidence="1" key="1">
    <citation type="submission" date="2023-05" db="EMBL/GenBank/DDBJ databases">
        <title>Whole genome sequence of Commensalibacter sp.</title>
        <authorList>
            <person name="Charoenyingcharoen P."/>
            <person name="Yukphan P."/>
        </authorList>
    </citation>
    <scope>NUCLEOTIDE SEQUENCE</scope>
    <source>
        <strain evidence="1">TBRC 16381</strain>
    </source>
</reference>
<dbReference type="Proteomes" id="UP001431634">
    <property type="component" value="Unassembled WGS sequence"/>
</dbReference>
<accession>A0ABT6Q2H4</accession>
<gene>
    <name evidence="1" type="ORF">QJV27_08050</name>
</gene>
<comment type="caution">
    <text evidence="1">The sequence shown here is derived from an EMBL/GenBank/DDBJ whole genome shotgun (WGS) entry which is preliminary data.</text>
</comment>
<dbReference type="RefSeq" id="WP_281448417.1">
    <property type="nucleotide sequence ID" value="NZ_JASBAO010000001.1"/>
</dbReference>
<evidence type="ECO:0000313" key="2">
    <source>
        <dbReference type="Proteomes" id="UP001431634"/>
    </source>
</evidence>